<name>A0ABM8VZR7_GIGMA</name>
<keyword evidence="2" id="KW-1185">Reference proteome</keyword>
<dbReference type="EMBL" id="CAJVQB010000425">
    <property type="protein sequence ID" value="CAG8488106.1"/>
    <property type="molecule type" value="Genomic_DNA"/>
</dbReference>
<accession>A0ABM8VZR7</accession>
<evidence type="ECO:0000313" key="1">
    <source>
        <dbReference type="EMBL" id="CAG8488106.1"/>
    </source>
</evidence>
<proteinExistence type="predicted"/>
<reference evidence="1 2" key="1">
    <citation type="submission" date="2021-06" db="EMBL/GenBank/DDBJ databases">
        <authorList>
            <person name="Kallberg Y."/>
            <person name="Tangrot J."/>
            <person name="Rosling A."/>
        </authorList>
    </citation>
    <scope>NUCLEOTIDE SEQUENCE [LARGE SCALE GENOMIC DNA]</scope>
    <source>
        <strain evidence="1 2">120-4 pot B 10/14</strain>
    </source>
</reference>
<dbReference type="Proteomes" id="UP000789901">
    <property type="component" value="Unassembled WGS sequence"/>
</dbReference>
<evidence type="ECO:0000313" key="2">
    <source>
        <dbReference type="Proteomes" id="UP000789901"/>
    </source>
</evidence>
<gene>
    <name evidence="1" type="ORF">GMARGA_LOCUS1582</name>
</gene>
<organism evidence="1 2">
    <name type="scientific">Gigaspora margarita</name>
    <dbReference type="NCBI Taxonomy" id="4874"/>
    <lineage>
        <taxon>Eukaryota</taxon>
        <taxon>Fungi</taxon>
        <taxon>Fungi incertae sedis</taxon>
        <taxon>Mucoromycota</taxon>
        <taxon>Glomeromycotina</taxon>
        <taxon>Glomeromycetes</taxon>
        <taxon>Diversisporales</taxon>
        <taxon>Gigasporaceae</taxon>
        <taxon>Gigaspora</taxon>
    </lineage>
</organism>
<sequence>MVHVDKNNKIERLKDNPRAETIDKNLARSNLKNVEAKWITSDDFSKSKFADIMNSCDFDLSYLEENWIISCLECEIDSLEIISKYTLGINDRIECNSRNNIKHKVLIAGTIQIDINDPPYSYGVEFPVRDEPFFEFKRNEDVHLNVPENLLQDSIIVCSFKYPFSNYEQNFTAKVQNYEGCKILINILFHNYEPSVNNEKKIMNLLLMKKIMITRDLK</sequence>
<protein>
    <submittedName>
        <fullName evidence="1">15912_t:CDS:1</fullName>
    </submittedName>
</protein>
<comment type="caution">
    <text evidence="1">The sequence shown here is derived from an EMBL/GenBank/DDBJ whole genome shotgun (WGS) entry which is preliminary data.</text>
</comment>